<protein>
    <submittedName>
        <fullName evidence="1">WD repeat-containing 3</fullName>
    </submittedName>
</protein>
<dbReference type="Proteomes" id="UP000594638">
    <property type="component" value="Unassembled WGS sequence"/>
</dbReference>
<proteinExistence type="predicted"/>
<keyword evidence="2" id="KW-1185">Reference proteome</keyword>
<gene>
    <name evidence="1" type="ORF">OLEA9_A120604</name>
</gene>
<reference evidence="1 2" key="1">
    <citation type="submission" date="2019-12" db="EMBL/GenBank/DDBJ databases">
        <authorList>
            <person name="Alioto T."/>
            <person name="Alioto T."/>
            <person name="Gomez Garrido J."/>
        </authorList>
    </citation>
    <scope>NUCLEOTIDE SEQUENCE [LARGE SCALE GENOMIC DNA]</scope>
</reference>
<dbReference type="Gramene" id="OE9A120604T1">
    <property type="protein sequence ID" value="OE9A120604C1"/>
    <property type="gene ID" value="OE9A120604"/>
</dbReference>
<comment type="caution">
    <text evidence="1">The sequence shown here is derived from an EMBL/GenBank/DDBJ whole genome shotgun (WGS) entry which is preliminary data.</text>
</comment>
<evidence type="ECO:0000313" key="1">
    <source>
        <dbReference type="EMBL" id="CAA3003084.1"/>
    </source>
</evidence>
<name>A0A8S0TD72_OLEEU</name>
<accession>A0A8S0TD72</accession>
<dbReference type="EMBL" id="CACTIH010005914">
    <property type="protein sequence ID" value="CAA3003084.1"/>
    <property type="molecule type" value="Genomic_DNA"/>
</dbReference>
<sequence>MNVTDSIIEVLDMAEEELKRIAVYKEKKSKGKVADLRTNILMLGLSPPDYLLRAVSNVYTNELEQTLLVSAMTFVH</sequence>
<dbReference type="AlphaFoldDB" id="A0A8S0TD72"/>
<organism evidence="1 2">
    <name type="scientific">Olea europaea subsp. europaea</name>
    <dbReference type="NCBI Taxonomy" id="158383"/>
    <lineage>
        <taxon>Eukaryota</taxon>
        <taxon>Viridiplantae</taxon>
        <taxon>Streptophyta</taxon>
        <taxon>Embryophyta</taxon>
        <taxon>Tracheophyta</taxon>
        <taxon>Spermatophyta</taxon>
        <taxon>Magnoliopsida</taxon>
        <taxon>eudicotyledons</taxon>
        <taxon>Gunneridae</taxon>
        <taxon>Pentapetalae</taxon>
        <taxon>asterids</taxon>
        <taxon>lamiids</taxon>
        <taxon>Lamiales</taxon>
        <taxon>Oleaceae</taxon>
        <taxon>Oleeae</taxon>
        <taxon>Olea</taxon>
    </lineage>
</organism>
<evidence type="ECO:0000313" key="2">
    <source>
        <dbReference type="Proteomes" id="UP000594638"/>
    </source>
</evidence>
<dbReference type="OrthoDB" id="407922at2759"/>